<dbReference type="InterPro" id="IPR011712">
    <property type="entry name" value="Sig_transdc_His_kin_sub3_dim/P"/>
</dbReference>
<evidence type="ECO:0000256" key="3">
    <source>
        <dbReference type="ARBA" id="ARBA00022553"/>
    </source>
</evidence>
<accession>A0A7J5BR25</accession>
<feature type="transmembrane region" description="Helical" evidence="10">
    <location>
        <begin position="183"/>
        <end position="200"/>
    </location>
</feature>
<evidence type="ECO:0000256" key="2">
    <source>
        <dbReference type="ARBA" id="ARBA00012438"/>
    </source>
</evidence>
<dbReference type="PANTHER" id="PTHR24421:SF10">
    <property type="entry name" value="NITRATE_NITRITE SENSOR PROTEIN NARQ"/>
    <property type="match status" value="1"/>
</dbReference>
<keyword evidence="5" id="KW-0547">Nucleotide-binding</keyword>
<feature type="transmembrane region" description="Helical" evidence="10">
    <location>
        <begin position="144"/>
        <end position="171"/>
    </location>
</feature>
<dbReference type="GO" id="GO:0000155">
    <property type="term" value="F:phosphorelay sensor kinase activity"/>
    <property type="evidence" value="ECO:0007669"/>
    <property type="project" value="InterPro"/>
</dbReference>
<reference evidence="12 13" key="1">
    <citation type="submission" date="2019-09" db="EMBL/GenBank/DDBJ databases">
        <title>Phylogeny of genus Pseudoclavibacter and closely related genus.</title>
        <authorList>
            <person name="Li Y."/>
        </authorList>
    </citation>
    <scope>NUCLEOTIDE SEQUENCE [LARGE SCALE GENOMIC DNA]</scope>
    <source>
        <strain evidence="12 13">DSM 23821</strain>
    </source>
</reference>
<evidence type="ECO:0000256" key="4">
    <source>
        <dbReference type="ARBA" id="ARBA00022679"/>
    </source>
</evidence>
<dbReference type="Gene3D" id="3.30.565.10">
    <property type="entry name" value="Histidine kinase-like ATPase, C-terminal domain"/>
    <property type="match status" value="1"/>
</dbReference>
<dbReference type="SUPFAM" id="SSF55874">
    <property type="entry name" value="ATPase domain of HSP90 chaperone/DNA topoisomerase II/histidine kinase"/>
    <property type="match status" value="1"/>
</dbReference>
<evidence type="ECO:0000256" key="9">
    <source>
        <dbReference type="SAM" id="MobiDB-lite"/>
    </source>
</evidence>
<feature type="region of interest" description="Disordered" evidence="9">
    <location>
        <begin position="42"/>
        <end position="63"/>
    </location>
</feature>
<proteinExistence type="predicted"/>
<evidence type="ECO:0000256" key="10">
    <source>
        <dbReference type="SAM" id="Phobius"/>
    </source>
</evidence>
<protein>
    <recommendedName>
        <fullName evidence="2">histidine kinase</fullName>
        <ecNumber evidence="2">2.7.13.3</ecNumber>
    </recommendedName>
</protein>
<feature type="transmembrane region" description="Helical" evidence="10">
    <location>
        <begin position="119"/>
        <end position="137"/>
    </location>
</feature>
<evidence type="ECO:0000256" key="7">
    <source>
        <dbReference type="ARBA" id="ARBA00022840"/>
    </source>
</evidence>
<keyword evidence="10" id="KW-1133">Transmembrane helix</keyword>
<dbReference type="Pfam" id="PF07730">
    <property type="entry name" value="HisKA_3"/>
    <property type="match status" value="1"/>
</dbReference>
<dbReference type="Pfam" id="PF02518">
    <property type="entry name" value="HATPase_c"/>
    <property type="match status" value="1"/>
</dbReference>
<feature type="transmembrane region" description="Helical" evidence="10">
    <location>
        <begin position="95"/>
        <end position="113"/>
    </location>
</feature>
<evidence type="ECO:0000256" key="5">
    <source>
        <dbReference type="ARBA" id="ARBA00022741"/>
    </source>
</evidence>
<dbReference type="PANTHER" id="PTHR24421">
    <property type="entry name" value="NITRATE/NITRITE SENSOR PROTEIN NARX-RELATED"/>
    <property type="match status" value="1"/>
</dbReference>
<dbReference type="EC" id="2.7.13.3" evidence="2"/>
<dbReference type="InterPro" id="IPR003594">
    <property type="entry name" value="HATPase_dom"/>
</dbReference>
<feature type="region of interest" description="Disordered" evidence="9">
    <location>
        <begin position="449"/>
        <end position="470"/>
    </location>
</feature>
<dbReference type="GO" id="GO:0016020">
    <property type="term" value="C:membrane"/>
    <property type="evidence" value="ECO:0007669"/>
    <property type="project" value="InterPro"/>
</dbReference>
<keyword evidence="13" id="KW-1185">Reference proteome</keyword>
<dbReference type="AlphaFoldDB" id="A0A7J5BR25"/>
<keyword evidence="4" id="KW-0808">Transferase</keyword>
<dbReference type="Gene3D" id="1.20.5.1930">
    <property type="match status" value="1"/>
</dbReference>
<feature type="transmembrane region" description="Helical" evidence="10">
    <location>
        <begin position="212"/>
        <end position="234"/>
    </location>
</feature>
<dbReference type="CDD" id="cd16917">
    <property type="entry name" value="HATPase_UhpB-NarQ-NarX-like"/>
    <property type="match status" value="1"/>
</dbReference>
<evidence type="ECO:0000256" key="1">
    <source>
        <dbReference type="ARBA" id="ARBA00000085"/>
    </source>
</evidence>
<comment type="caution">
    <text evidence="12">The sequence shown here is derived from an EMBL/GenBank/DDBJ whole genome shotgun (WGS) entry which is preliminary data.</text>
</comment>
<keyword evidence="10" id="KW-0812">Transmembrane</keyword>
<feature type="compositionally biased region" description="Basic and acidic residues" evidence="9">
    <location>
        <begin position="50"/>
        <end position="61"/>
    </location>
</feature>
<evidence type="ECO:0000313" key="13">
    <source>
        <dbReference type="Proteomes" id="UP000467240"/>
    </source>
</evidence>
<dbReference type="InterPro" id="IPR050482">
    <property type="entry name" value="Sensor_HK_TwoCompSys"/>
</dbReference>
<keyword evidence="7" id="KW-0067">ATP-binding</keyword>
<evidence type="ECO:0000256" key="8">
    <source>
        <dbReference type="ARBA" id="ARBA00023012"/>
    </source>
</evidence>
<feature type="domain" description="Histidine kinase/HSP90-like ATPase" evidence="11">
    <location>
        <begin position="374"/>
        <end position="465"/>
    </location>
</feature>
<keyword evidence="6 12" id="KW-0418">Kinase</keyword>
<keyword evidence="3" id="KW-0597">Phosphoprotein</keyword>
<dbReference type="GO" id="GO:0046983">
    <property type="term" value="F:protein dimerization activity"/>
    <property type="evidence" value="ECO:0007669"/>
    <property type="project" value="InterPro"/>
</dbReference>
<dbReference type="SMART" id="SM00387">
    <property type="entry name" value="HATPase_c"/>
    <property type="match status" value="1"/>
</dbReference>
<keyword evidence="8" id="KW-0902">Two-component regulatory system</keyword>
<evidence type="ECO:0000256" key="6">
    <source>
        <dbReference type="ARBA" id="ARBA00022777"/>
    </source>
</evidence>
<dbReference type="EMBL" id="WBJZ01000013">
    <property type="protein sequence ID" value="KAB1655967.1"/>
    <property type="molecule type" value="Genomic_DNA"/>
</dbReference>
<dbReference type="InterPro" id="IPR036890">
    <property type="entry name" value="HATPase_C_sf"/>
</dbReference>
<sequence length="470" mass="49488">MSARRTTRSGLTERRRFMLETLCGAPGRADPSCDPIPVASRRRAVSSGGDRFDRREADGGHGRASYAGGVKQWFDRDGRDGAVEARRHGTTRRDVALAVLVTLVLAAVIALSAAGSRTAPPPLAFVFALGFGAVLLARRRFPVLVLAVSVLATFGYYTLGLPTIGVALPVVAALGSAAERGRTAWAIGAGVLVFLVALAFRLRDDPLPLGALLGPDAMSNIALLAAGIAIGALVRERRTGRAQQRRIALLRQEQAERESAARVQLEREELSRELHDTIGHALSVIALHAGVGAESLGRDGSAAEAAFDRIRTQSTASLDELRTMVRVLRSGGGPSPERRIASLADAPLLVERARATGLAVEASIDLDGAVLTSGVEAAAYRVLQESLTNVLRHACASRVEVRVRVEDRGLVVLVADDGRGPTDEGDDGFGVVGMTERVRLLGGSLTTRRGTDGGTVVEARLPSAPHGDDA</sequence>
<evidence type="ECO:0000313" key="12">
    <source>
        <dbReference type="EMBL" id="KAB1655967.1"/>
    </source>
</evidence>
<organism evidence="12 13">
    <name type="scientific">Pseudoclavibacter chungangensis</name>
    <dbReference type="NCBI Taxonomy" id="587635"/>
    <lineage>
        <taxon>Bacteria</taxon>
        <taxon>Bacillati</taxon>
        <taxon>Actinomycetota</taxon>
        <taxon>Actinomycetes</taxon>
        <taxon>Micrococcales</taxon>
        <taxon>Microbacteriaceae</taxon>
        <taxon>Pseudoclavibacter</taxon>
    </lineage>
</organism>
<keyword evidence="10" id="KW-0472">Membrane</keyword>
<dbReference type="OrthoDB" id="227596at2"/>
<dbReference type="Proteomes" id="UP000467240">
    <property type="component" value="Unassembled WGS sequence"/>
</dbReference>
<gene>
    <name evidence="12" type="ORF">F8O01_11005</name>
</gene>
<evidence type="ECO:0000259" key="11">
    <source>
        <dbReference type="SMART" id="SM00387"/>
    </source>
</evidence>
<dbReference type="GO" id="GO:0005524">
    <property type="term" value="F:ATP binding"/>
    <property type="evidence" value="ECO:0007669"/>
    <property type="project" value="UniProtKB-KW"/>
</dbReference>
<comment type="catalytic activity">
    <reaction evidence="1">
        <text>ATP + protein L-histidine = ADP + protein N-phospho-L-histidine.</text>
        <dbReference type="EC" id="2.7.13.3"/>
    </reaction>
</comment>
<name>A0A7J5BR25_9MICO</name>